<dbReference type="InterPro" id="IPR058530">
    <property type="entry name" value="Baseplate_J-like_C"/>
</dbReference>
<dbReference type="PANTHER" id="PTHR35862">
    <property type="entry name" value="FELS-2 PROPHAGE PROTEIN"/>
    <property type="match status" value="1"/>
</dbReference>
<evidence type="ECO:0000259" key="1">
    <source>
        <dbReference type="Pfam" id="PF04865"/>
    </source>
</evidence>
<feature type="domain" description="Baseplate J-like C-terminal" evidence="3">
    <location>
        <begin position="283"/>
        <end position="363"/>
    </location>
</feature>
<evidence type="ECO:0000313" key="4">
    <source>
        <dbReference type="EMBL" id="SUF67378.1"/>
    </source>
</evidence>
<proteinExistence type="predicted"/>
<dbReference type="InterPro" id="IPR014507">
    <property type="entry name" value="Baseplate_assembly_J_pred"/>
</dbReference>
<reference evidence="5 6" key="1">
    <citation type="submission" date="2018-06" db="EMBL/GenBank/DDBJ databases">
        <authorList>
            <consortium name="Pathogen Informatics"/>
            <person name="Doyle S."/>
        </authorList>
    </citation>
    <scope>NUCLEOTIDE SEQUENCE [LARGE SCALE GENOMIC DNA]</scope>
    <source>
        <strain evidence="5 6">NCTC10718</strain>
    </source>
</reference>
<protein>
    <submittedName>
        <fullName evidence="5">Putative bacteriophage baseplate assembly protein</fullName>
    </submittedName>
</protein>
<evidence type="ECO:0000313" key="5">
    <source>
        <dbReference type="EMBL" id="SUF67769.1"/>
    </source>
</evidence>
<evidence type="ECO:0000259" key="3">
    <source>
        <dbReference type="Pfam" id="PF26079"/>
    </source>
</evidence>
<accession>A0A379QSY4</accession>
<sequence length="371" mass="40303">MALVLADPVFVETDPEKITRELVEKYQADSGKTLYPAQDEMLLINLIAYRESLVRTAMQDAACQNLVAKSRAPMLDYLGELVGVYRLDAQAATTTLQFSLESPAVQPVLIPAGTRVSASDSVVFTTDEDTTLPAGSDQVSIHATCTLPGLAGNDWQPAQISNLMDDIGDGNLDFTVTNPSVSTGGTDPESDDHLRERILLAPESFSNAGSRGAYRFHAMSAHQDIVDVAVVRPEPGTVELYPLMSYGLPDQNLLDLVAGICSDEKVRPLTDTVHVKPPVKVDYNISASIRVYDDQDMDLVMRHARGAVTFWTQRQSSRLGLDIIPSQISAALSVPGVYRVTLTLPEERVLADNEWAHCTGINLIPEGKSHG</sequence>
<dbReference type="Pfam" id="PF04865">
    <property type="entry name" value="Baseplate_J"/>
    <property type="match status" value="1"/>
</dbReference>
<dbReference type="PIRSF" id="PIRSF020481">
    <property type="entry name" value="BAP"/>
    <property type="match status" value="1"/>
</dbReference>
<gene>
    <name evidence="5" type="primary">STY1635_2</name>
    <name evidence="4" type="synonym">STY1635_1</name>
    <name evidence="4" type="ORF">NCTC10718_00021</name>
    <name evidence="5" type="ORF">NCTC10718_00429</name>
</gene>
<dbReference type="EMBL" id="UGWQ01000001">
    <property type="protein sequence ID" value="SUF67769.1"/>
    <property type="molecule type" value="Genomic_DNA"/>
</dbReference>
<feature type="domain" description="Baseplate protein J-like barrel" evidence="1">
    <location>
        <begin position="95"/>
        <end position="185"/>
    </location>
</feature>
<dbReference type="InterPro" id="IPR006949">
    <property type="entry name" value="Barrel_Baseplate_J-like"/>
</dbReference>
<dbReference type="Pfam" id="PF26079">
    <property type="entry name" value="Baseplate_J_C"/>
    <property type="match status" value="1"/>
</dbReference>
<dbReference type="InterPro" id="IPR052726">
    <property type="entry name" value="Phage_Baseplate_Hub"/>
</dbReference>
<dbReference type="Pfam" id="PF26078">
    <property type="entry name" value="Baseplate_J_M"/>
    <property type="match status" value="1"/>
</dbReference>
<feature type="domain" description="Baseplate J-like central" evidence="2">
    <location>
        <begin position="206"/>
        <end position="277"/>
    </location>
</feature>
<dbReference type="InterPro" id="IPR058531">
    <property type="entry name" value="Baseplate_J_M"/>
</dbReference>
<dbReference type="PANTHER" id="PTHR35862:SF1">
    <property type="entry name" value="FELS-2 PROPHAGE PROTEIN"/>
    <property type="match status" value="1"/>
</dbReference>
<evidence type="ECO:0000313" key="6">
    <source>
        <dbReference type="Proteomes" id="UP000254332"/>
    </source>
</evidence>
<evidence type="ECO:0000259" key="2">
    <source>
        <dbReference type="Pfam" id="PF26078"/>
    </source>
</evidence>
<dbReference type="EMBL" id="UGWQ01000001">
    <property type="protein sequence ID" value="SUF67378.1"/>
    <property type="molecule type" value="Genomic_DNA"/>
</dbReference>
<name>A0A379QSY4_SALER</name>
<dbReference type="Proteomes" id="UP000254332">
    <property type="component" value="Unassembled WGS sequence"/>
</dbReference>
<dbReference type="AlphaFoldDB" id="A0A379QSY4"/>
<organism evidence="5 6">
    <name type="scientific">Salmonella enterica</name>
    <name type="common">Salmonella choleraesuis</name>
    <dbReference type="NCBI Taxonomy" id="28901"/>
    <lineage>
        <taxon>Bacteria</taxon>
        <taxon>Pseudomonadati</taxon>
        <taxon>Pseudomonadota</taxon>
        <taxon>Gammaproteobacteria</taxon>
        <taxon>Enterobacterales</taxon>
        <taxon>Enterobacteriaceae</taxon>
        <taxon>Salmonella</taxon>
    </lineage>
</organism>